<comment type="caution">
    <text evidence="1">The sequence shown here is derived from an EMBL/GenBank/DDBJ whole genome shotgun (WGS) entry which is preliminary data.</text>
</comment>
<accession>A0A9X9PU36</accession>
<reference evidence="1 2" key="1">
    <citation type="submission" date="2018-10" db="EMBL/GenBank/DDBJ databases">
        <authorList>
            <person name="Ekblom R."/>
            <person name="Jareborg N."/>
        </authorList>
    </citation>
    <scope>NUCLEOTIDE SEQUENCE [LARGE SCALE GENOMIC DNA]</scope>
    <source>
        <tissue evidence="1">Muscle</tissue>
    </source>
</reference>
<dbReference type="Proteomes" id="UP000269945">
    <property type="component" value="Unassembled WGS sequence"/>
</dbReference>
<evidence type="ECO:0000313" key="1">
    <source>
        <dbReference type="EMBL" id="VCW66071.1"/>
    </source>
</evidence>
<sequence>MTRVAENLDRAAWRSLMPSSEVASMGRWEVTIIPRRLQQGRWGQDYQAGAGAVPVHQEEVESIILKKIAFAKAVETGKSYG</sequence>
<organism evidence="1 2">
    <name type="scientific">Gulo gulo</name>
    <name type="common">Wolverine</name>
    <name type="synonym">Gluton</name>
    <dbReference type="NCBI Taxonomy" id="48420"/>
    <lineage>
        <taxon>Eukaryota</taxon>
        <taxon>Metazoa</taxon>
        <taxon>Chordata</taxon>
        <taxon>Craniata</taxon>
        <taxon>Vertebrata</taxon>
        <taxon>Euteleostomi</taxon>
        <taxon>Mammalia</taxon>
        <taxon>Eutheria</taxon>
        <taxon>Laurasiatheria</taxon>
        <taxon>Carnivora</taxon>
        <taxon>Caniformia</taxon>
        <taxon>Musteloidea</taxon>
        <taxon>Mustelidae</taxon>
        <taxon>Guloninae</taxon>
        <taxon>Gulo</taxon>
    </lineage>
</organism>
<protein>
    <submittedName>
        <fullName evidence="1">Uncharacterized protein</fullName>
    </submittedName>
</protein>
<proteinExistence type="predicted"/>
<evidence type="ECO:0000313" key="2">
    <source>
        <dbReference type="Proteomes" id="UP000269945"/>
    </source>
</evidence>
<keyword evidence="2" id="KW-1185">Reference proteome</keyword>
<name>A0A9X9PU36_GULGU</name>
<dbReference type="AlphaFoldDB" id="A0A9X9PU36"/>
<gene>
    <name evidence="1" type="ORF">BN2614_LOCUS2</name>
</gene>
<dbReference type="EMBL" id="CYRY02001426">
    <property type="protein sequence ID" value="VCW66071.1"/>
    <property type="molecule type" value="Genomic_DNA"/>
</dbReference>